<evidence type="ECO:0000256" key="2">
    <source>
        <dbReference type="ARBA" id="ARBA00022692"/>
    </source>
</evidence>
<keyword evidence="4 5" id="KW-0472">Membrane</keyword>
<dbReference type="InterPro" id="IPR050307">
    <property type="entry name" value="Sterol_Desaturase_Related"/>
</dbReference>
<organism evidence="7 8">
    <name type="scientific">Halocaridina rubra</name>
    <name type="common">Hawaiian red shrimp</name>
    <dbReference type="NCBI Taxonomy" id="373956"/>
    <lineage>
        <taxon>Eukaryota</taxon>
        <taxon>Metazoa</taxon>
        <taxon>Ecdysozoa</taxon>
        <taxon>Arthropoda</taxon>
        <taxon>Crustacea</taxon>
        <taxon>Multicrustacea</taxon>
        <taxon>Malacostraca</taxon>
        <taxon>Eumalacostraca</taxon>
        <taxon>Eucarida</taxon>
        <taxon>Decapoda</taxon>
        <taxon>Pleocyemata</taxon>
        <taxon>Caridea</taxon>
        <taxon>Atyoidea</taxon>
        <taxon>Atyidae</taxon>
        <taxon>Halocaridina</taxon>
    </lineage>
</organism>
<proteinExistence type="predicted"/>
<keyword evidence="2 5" id="KW-0812">Transmembrane</keyword>
<dbReference type="EC" id="1.14.18.9" evidence="7"/>
<feature type="transmembrane region" description="Helical" evidence="5">
    <location>
        <begin position="180"/>
        <end position="203"/>
    </location>
</feature>
<evidence type="ECO:0000313" key="8">
    <source>
        <dbReference type="Proteomes" id="UP001381693"/>
    </source>
</evidence>
<evidence type="ECO:0000259" key="6">
    <source>
        <dbReference type="Pfam" id="PF04116"/>
    </source>
</evidence>
<protein>
    <submittedName>
        <fullName evidence="7">Fatty acid hydroxylase domain-containing protein 2</fullName>
        <ecNumber evidence="7">1.14.18.9</ecNumber>
    </submittedName>
</protein>
<evidence type="ECO:0000313" key="7">
    <source>
        <dbReference type="EMBL" id="KAK7067025.1"/>
    </source>
</evidence>
<keyword evidence="8" id="KW-1185">Reference proteome</keyword>
<evidence type="ECO:0000256" key="3">
    <source>
        <dbReference type="ARBA" id="ARBA00022989"/>
    </source>
</evidence>
<dbReference type="Pfam" id="PF04116">
    <property type="entry name" value="FA_hydroxylase"/>
    <property type="match status" value="1"/>
</dbReference>
<evidence type="ECO:0000256" key="4">
    <source>
        <dbReference type="ARBA" id="ARBA00023136"/>
    </source>
</evidence>
<dbReference type="GO" id="GO:0000254">
    <property type="term" value="F:C-4 methylsterol oxidase activity"/>
    <property type="evidence" value="ECO:0007669"/>
    <property type="project" value="UniProtKB-EC"/>
</dbReference>
<comment type="subcellular location">
    <subcellularLocation>
        <location evidence="1">Membrane</location>
    </subcellularLocation>
</comment>
<reference evidence="7 8" key="1">
    <citation type="submission" date="2023-11" db="EMBL/GenBank/DDBJ databases">
        <title>Halocaridina rubra genome assembly.</title>
        <authorList>
            <person name="Smith C."/>
        </authorList>
    </citation>
    <scope>NUCLEOTIDE SEQUENCE [LARGE SCALE GENOMIC DNA]</scope>
    <source>
        <strain evidence="7">EP-1</strain>
        <tissue evidence="7">Whole</tissue>
    </source>
</reference>
<feature type="transmembrane region" description="Helical" evidence="5">
    <location>
        <begin position="127"/>
        <end position="150"/>
    </location>
</feature>
<name>A0AAN8WVH0_HALRR</name>
<dbReference type="PANTHER" id="PTHR11863">
    <property type="entry name" value="STEROL DESATURASE"/>
    <property type="match status" value="1"/>
</dbReference>
<sequence length="389" mass="44658">MTIIQDAVERVKSEALLRGKWYAPNRTGGLYGVISADARGVDETMAEVKPYQGDQGMVVRQPSPNAADLWSTLKKALFIIGSTTIVFVALRNSLTYHLQHFWGASGNFWQHQWDKILSTFGDDPYALMVYGSTIISYVVYWCVGILYTFMDVTHKPSFLRRYKIQPGTNEPVEGKKLLKCILWVQFNQLVVGVGFSTACYYLLRLRGYDQSPQLPTFHWVLFELIICILFEEIGFYYSHRLFHHRLLYKHFHKMHHEWQSPIAITAIYAHPLEHILSNMMPVFLGPLIMGCHVATIWLWASLALLSTLNAHSGYHLPFFPSPEAHDFHHLKFNQCYGVLGVLDFLHGTDDKFRASKCFSRHLMMLSLIPPREAFPDSDPVGKEIKGKQC</sequence>
<dbReference type="EMBL" id="JAXCGZ010018951">
    <property type="protein sequence ID" value="KAK7067025.1"/>
    <property type="molecule type" value="Genomic_DNA"/>
</dbReference>
<gene>
    <name evidence="7" type="primary">FAXDC2_1</name>
    <name evidence="7" type="ORF">SK128_018618</name>
</gene>
<dbReference type="InterPro" id="IPR006694">
    <property type="entry name" value="Fatty_acid_hydroxylase"/>
</dbReference>
<dbReference type="GO" id="GO:0016020">
    <property type="term" value="C:membrane"/>
    <property type="evidence" value="ECO:0007669"/>
    <property type="project" value="UniProtKB-SubCell"/>
</dbReference>
<feature type="transmembrane region" description="Helical" evidence="5">
    <location>
        <begin position="215"/>
        <end position="237"/>
    </location>
</feature>
<accession>A0AAN8WVH0</accession>
<feature type="transmembrane region" description="Helical" evidence="5">
    <location>
        <begin position="282"/>
        <end position="305"/>
    </location>
</feature>
<dbReference type="GO" id="GO:0005506">
    <property type="term" value="F:iron ion binding"/>
    <property type="evidence" value="ECO:0007669"/>
    <property type="project" value="InterPro"/>
</dbReference>
<comment type="caution">
    <text evidence="7">The sequence shown here is derived from an EMBL/GenBank/DDBJ whole genome shotgun (WGS) entry which is preliminary data.</text>
</comment>
<feature type="domain" description="Fatty acid hydroxylase" evidence="6">
    <location>
        <begin position="225"/>
        <end position="348"/>
    </location>
</feature>
<evidence type="ECO:0000256" key="1">
    <source>
        <dbReference type="ARBA" id="ARBA00004370"/>
    </source>
</evidence>
<dbReference type="AlphaFoldDB" id="A0AAN8WVH0"/>
<keyword evidence="3 5" id="KW-1133">Transmembrane helix</keyword>
<evidence type="ECO:0000256" key="5">
    <source>
        <dbReference type="SAM" id="Phobius"/>
    </source>
</evidence>
<dbReference type="Proteomes" id="UP001381693">
    <property type="component" value="Unassembled WGS sequence"/>
</dbReference>
<keyword evidence="7" id="KW-0560">Oxidoreductase</keyword>
<dbReference type="GO" id="GO:0008610">
    <property type="term" value="P:lipid biosynthetic process"/>
    <property type="evidence" value="ECO:0007669"/>
    <property type="project" value="InterPro"/>
</dbReference>